<dbReference type="Gene3D" id="2.60.40.1110">
    <property type="match status" value="1"/>
</dbReference>
<dbReference type="Pfam" id="PF11852">
    <property type="entry name" value="Pullul_strch_C"/>
    <property type="match status" value="1"/>
</dbReference>
<comment type="catalytic activity">
    <reaction evidence="5">
        <text>Hydrolysis of (1-&gt;6)-alpha-D-glucosidic linkages in pullulan, amylopectin and glycogen, and in the alpha- and beta-limit dextrins of amylopectin and glycogen.</text>
        <dbReference type="EC" id="3.2.1.41"/>
    </reaction>
</comment>
<dbReference type="EC" id="3.2.1.41" evidence="6"/>
<accession>A0A0G3BQ16</accession>
<proteinExistence type="inferred from homology"/>
<dbReference type="Gene3D" id="3.20.20.80">
    <property type="entry name" value="Glycosidases"/>
    <property type="match status" value="1"/>
</dbReference>
<evidence type="ECO:0000259" key="11">
    <source>
        <dbReference type="SMART" id="SM00642"/>
    </source>
</evidence>
<dbReference type="OrthoDB" id="9800174at2"/>
<dbReference type="NCBIfam" id="TIGR02103">
    <property type="entry name" value="pullul_strch"/>
    <property type="match status" value="1"/>
</dbReference>
<keyword evidence="13" id="KW-1185">Reference proteome</keyword>
<dbReference type="PANTHER" id="PTHR43002">
    <property type="entry name" value="GLYCOGEN DEBRANCHING ENZYME"/>
    <property type="match status" value="1"/>
</dbReference>
<keyword evidence="3" id="KW-0378">Hydrolase</keyword>
<dbReference type="InterPro" id="IPR024561">
    <property type="entry name" value="Pullul_strch_C"/>
</dbReference>
<dbReference type="InterPro" id="IPR013784">
    <property type="entry name" value="Carb-bd-like_fold"/>
</dbReference>
<dbReference type="Gene3D" id="2.60.40.1130">
    <property type="entry name" value="Rab geranylgeranyltransferase alpha-subunit, insert domain"/>
    <property type="match status" value="1"/>
</dbReference>
<evidence type="ECO:0000256" key="8">
    <source>
        <dbReference type="ARBA" id="ARBA00031076"/>
    </source>
</evidence>
<evidence type="ECO:0000256" key="4">
    <source>
        <dbReference type="ARBA" id="ARBA00023295"/>
    </source>
</evidence>
<dbReference type="InterPro" id="IPR011839">
    <property type="entry name" value="Pullul_strch"/>
</dbReference>
<name>A0A0G3BQ16_9BURK</name>
<dbReference type="GO" id="GO:0030246">
    <property type="term" value="F:carbohydrate binding"/>
    <property type="evidence" value="ECO:0007669"/>
    <property type="project" value="InterPro"/>
</dbReference>
<dbReference type="InterPro" id="IPR006047">
    <property type="entry name" value="GH13_cat_dom"/>
</dbReference>
<dbReference type="Pfam" id="PF17967">
    <property type="entry name" value="Pullulanase_N2"/>
    <property type="match status" value="1"/>
</dbReference>
<dbReference type="SUPFAM" id="SSF51445">
    <property type="entry name" value="(Trans)glycosidases"/>
    <property type="match status" value="1"/>
</dbReference>
<evidence type="ECO:0000313" key="13">
    <source>
        <dbReference type="Proteomes" id="UP000035352"/>
    </source>
</evidence>
<dbReference type="Pfam" id="PF02922">
    <property type="entry name" value="CBM_48"/>
    <property type="match status" value="1"/>
</dbReference>
<dbReference type="GO" id="GO:0005975">
    <property type="term" value="P:carbohydrate metabolic process"/>
    <property type="evidence" value="ECO:0007669"/>
    <property type="project" value="InterPro"/>
</dbReference>
<comment type="similarity">
    <text evidence="1">Belongs to the glycosyl hydrolase 13 family.</text>
</comment>
<dbReference type="AlphaFoldDB" id="A0A0G3BQ16"/>
<feature type="chain" id="PRO_5002551963" description="pullulanase" evidence="10">
    <location>
        <begin position="27"/>
        <end position="1034"/>
    </location>
</feature>
<dbReference type="InterPro" id="IPR013783">
    <property type="entry name" value="Ig-like_fold"/>
</dbReference>
<dbReference type="InterPro" id="IPR013780">
    <property type="entry name" value="Glyco_hydro_b"/>
</dbReference>
<evidence type="ECO:0000313" key="12">
    <source>
        <dbReference type="EMBL" id="AKJ31519.1"/>
    </source>
</evidence>
<dbReference type="InterPro" id="IPR014756">
    <property type="entry name" value="Ig_E-set"/>
</dbReference>
<dbReference type="InterPro" id="IPR017853">
    <property type="entry name" value="GH"/>
</dbReference>
<evidence type="ECO:0000256" key="7">
    <source>
        <dbReference type="ARBA" id="ARBA00029618"/>
    </source>
</evidence>
<dbReference type="PATRIC" id="fig|413882.6.peg.5036"/>
<dbReference type="SUPFAM" id="SSF51011">
    <property type="entry name" value="Glycosyl hydrolase domain"/>
    <property type="match status" value="1"/>
</dbReference>
<dbReference type="PROSITE" id="PS51257">
    <property type="entry name" value="PROKAR_LIPOPROTEIN"/>
    <property type="match status" value="1"/>
</dbReference>
<dbReference type="InterPro" id="IPR040671">
    <property type="entry name" value="Pullulanase_N2"/>
</dbReference>
<protein>
    <recommendedName>
        <fullName evidence="6">pullulanase</fullName>
        <ecNumber evidence="6">3.2.1.41</ecNumber>
    </recommendedName>
    <alternativeName>
        <fullName evidence="7">Alpha-dextrin endo-1,6-alpha-glucosidase</fullName>
    </alternativeName>
    <alternativeName>
        <fullName evidence="8">Pullulan 6-glucanohydrolase</fullName>
    </alternativeName>
</protein>
<evidence type="ECO:0000256" key="5">
    <source>
        <dbReference type="ARBA" id="ARBA00023965"/>
    </source>
</evidence>
<dbReference type="SUPFAM" id="SSF49452">
    <property type="entry name" value="Starch-binding domain-like"/>
    <property type="match status" value="1"/>
</dbReference>
<keyword evidence="2 10" id="KW-0732">Signal</keyword>
<sequence length="1034" mass="109815">MQASYRSGWRRTLSVFACLASVWLTACGGGSSSEDDEAGGSPAGPGSPGGGDGAPVVVAPAAATLRIHYQRQDGDYSGWGVYAWTGVKQKSEGWPGEPRHLFATTNDYGRYVDVPLDIAAGKIEFLLNKPNGAGGADKDGDCDRSVAFAQDIATRGQQVWLKQGDCAVYADANAASGLSLGTAKALWLARGTLVWPGAALSGSFRLHHAAAGGMQVSAQGVSGADGSIELAPASLSEALRTRFGHLADAPAFALPAGVHSQVPSLLKGQLVLTREQDGKVVGATQVQIQGVLDDVYAATAAPQVLGVSFAGDGAPTFRLWAPTAWEVTLKVQGGPTLAMQPDPASGVWQATGDKAWTGNAYYTYAVTVYSRTEGAVVTHEVTDPYAVTLNTNGQAALVADLAAPELKPAGWDGHAVPPLDAPEDSVLYELHMRDFSVNDPSVPAADRGKYKAFAASGSQGMTHLKALAGAGLTHVHLLPVFDVNTVKEDGCSTPQIATPTSPVSEAPQKTVTATKETDCFNWGYDPRHYAAPEGSYASDAADGRVRVREFRQMVKSLHDAGLRVVMDVVYNHTSGNFLDKIVPGYYYRLNTDGVIERSTCCDNTAPEFAMMEKLMLDTLQVWARHYAIDGFRFDIMGHLPKRSMLKAKAAADAAAGRSLYYYGEAWNFGEVVNDRLFVQARQAQLAGSGIGSFSDRIRDSLRGGGPFDVGVDMMKHQGYATGLCYANNELNEGSCTAAQRAALQAQQQLIRLGMAGNLRDYVLNGKPGSEYDYGGQPAGYTDDPQEVINYAGVHDGETLFDISQYKHPLATPAAERARAQVVALGAVLMGQGVPFLHAGDELLRSKSFDRDSYNSGDWFNRIDWTASTNYFGEMGLPPAEKNEEGWALMQPLLANANVKPTTAQIAATRDAVKDLLRVRKDTTLFRLRTGAEVKGCVSFPDAAEQKDGLIVMRIAGRRGDGGACGDAKYRSVLVFVNAAGGSYTYAVPGYAGKTVQLHPVLASGSDARVKTAAFNAAGGTFTVPARTVAVFVEP</sequence>
<reference evidence="12 13" key="1">
    <citation type="submission" date="2015-05" db="EMBL/GenBank/DDBJ databases">
        <authorList>
            <person name="Tang B."/>
            <person name="Yu Y."/>
        </authorList>
    </citation>
    <scope>NUCLEOTIDE SEQUENCE [LARGE SCALE GENOMIC DNA]</scope>
    <source>
        <strain evidence="12 13">DSM 7029</strain>
    </source>
</reference>
<dbReference type="GO" id="GO:0051060">
    <property type="term" value="F:pullulanase activity"/>
    <property type="evidence" value="ECO:0007669"/>
    <property type="project" value="UniProtKB-EC"/>
</dbReference>
<evidence type="ECO:0000256" key="10">
    <source>
        <dbReference type="SAM" id="SignalP"/>
    </source>
</evidence>
<dbReference type="KEGG" id="pbh:AAW51_4828"/>
<dbReference type="EMBL" id="CP011371">
    <property type="protein sequence ID" value="AKJ31519.1"/>
    <property type="molecule type" value="Genomic_DNA"/>
</dbReference>
<dbReference type="SUPFAM" id="SSF81296">
    <property type="entry name" value="E set domains"/>
    <property type="match status" value="2"/>
</dbReference>
<dbReference type="SMART" id="SM00642">
    <property type="entry name" value="Aamy"/>
    <property type="match status" value="1"/>
</dbReference>
<feature type="compositionally biased region" description="Gly residues" evidence="9">
    <location>
        <begin position="41"/>
        <end position="53"/>
    </location>
</feature>
<dbReference type="Gene3D" id="2.60.40.10">
    <property type="entry name" value="Immunoglobulins"/>
    <property type="match status" value="1"/>
</dbReference>
<keyword evidence="4" id="KW-0326">Glycosidase</keyword>
<dbReference type="RefSeq" id="WP_047196651.1">
    <property type="nucleotide sequence ID" value="NZ_CP011371.1"/>
</dbReference>
<organism evidence="12 13">
    <name type="scientific">Caldimonas brevitalea</name>
    <dbReference type="NCBI Taxonomy" id="413882"/>
    <lineage>
        <taxon>Bacteria</taxon>
        <taxon>Pseudomonadati</taxon>
        <taxon>Pseudomonadota</taxon>
        <taxon>Betaproteobacteria</taxon>
        <taxon>Burkholderiales</taxon>
        <taxon>Sphaerotilaceae</taxon>
        <taxon>Caldimonas</taxon>
    </lineage>
</organism>
<dbReference type="Proteomes" id="UP000035352">
    <property type="component" value="Chromosome"/>
</dbReference>
<dbReference type="CDD" id="cd10315">
    <property type="entry name" value="CBM41_pullulanase"/>
    <property type="match status" value="1"/>
</dbReference>
<evidence type="ECO:0000256" key="3">
    <source>
        <dbReference type="ARBA" id="ARBA00022801"/>
    </source>
</evidence>
<evidence type="ECO:0000256" key="6">
    <source>
        <dbReference type="ARBA" id="ARBA00024062"/>
    </source>
</evidence>
<dbReference type="CDD" id="cd02860">
    <property type="entry name" value="E_set_Pullulanase"/>
    <property type="match status" value="1"/>
</dbReference>
<dbReference type="InterPro" id="IPR005323">
    <property type="entry name" value="CBM41_pullulanase"/>
</dbReference>
<feature type="region of interest" description="Disordered" evidence="9">
    <location>
        <begin position="31"/>
        <end position="55"/>
    </location>
</feature>
<evidence type="ECO:0000256" key="2">
    <source>
        <dbReference type="ARBA" id="ARBA00022729"/>
    </source>
</evidence>
<evidence type="ECO:0000256" key="1">
    <source>
        <dbReference type="ARBA" id="ARBA00008061"/>
    </source>
</evidence>
<dbReference type="Pfam" id="PF03714">
    <property type="entry name" value="PUD"/>
    <property type="match status" value="1"/>
</dbReference>
<feature type="signal peptide" evidence="10">
    <location>
        <begin position="1"/>
        <end position="26"/>
    </location>
</feature>
<dbReference type="STRING" id="413882.AAW51_4828"/>
<dbReference type="InterPro" id="IPR004193">
    <property type="entry name" value="Glyco_hydro_13_N"/>
</dbReference>
<dbReference type="Gene3D" id="2.60.40.1180">
    <property type="entry name" value="Golgi alpha-mannosidase II"/>
    <property type="match status" value="1"/>
</dbReference>
<feature type="domain" description="Glycosyl hydrolase family 13 catalytic" evidence="11">
    <location>
        <begin position="517"/>
        <end position="880"/>
    </location>
</feature>
<gene>
    <name evidence="12" type="ORF">AAW51_4828</name>
</gene>
<evidence type="ECO:0000256" key="9">
    <source>
        <dbReference type="SAM" id="MobiDB-lite"/>
    </source>
</evidence>
<dbReference type="CDD" id="cd11341">
    <property type="entry name" value="AmyAc_Pullulanase_LD-like"/>
    <property type="match status" value="1"/>
</dbReference>